<keyword evidence="5 7" id="KW-0653">Protein transport</keyword>
<comment type="subcellular location">
    <subcellularLocation>
        <location evidence="1">Endosome</location>
    </subcellularLocation>
</comment>
<evidence type="ECO:0000256" key="3">
    <source>
        <dbReference type="ARBA" id="ARBA00022448"/>
    </source>
</evidence>
<dbReference type="CDD" id="cd11685">
    <property type="entry name" value="UEV_TSG101-like"/>
    <property type="match status" value="1"/>
</dbReference>
<evidence type="ECO:0000259" key="10">
    <source>
        <dbReference type="PROSITE" id="PS51312"/>
    </source>
</evidence>
<protein>
    <submittedName>
        <fullName evidence="12">Uncharacterized protein</fullName>
    </submittedName>
</protein>
<evidence type="ECO:0000313" key="13">
    <source>
        <dbReference type="Proteomes" id="UP000663879"/>
    </source>
</evidence>
<evidence type="ECO:0000256" key="1">
    <source>
        <dbReference type="ARBA" id="ARBA00004177"/>
    </source>
</evidence>
<dbReference type="InterPro" id="IPR052070">
    <property type="entry name" value="ESCRT-I_UEV_domain"/>
</dbReference>
<keyword evidence="13" id="KW-1185">Reference proteome</keyword>
<dbReference type="InterPro" id="IPR008883">
    <property type="entry name" value="UEV_N"/>
</dbReference>
<dbReference type="EMBL" id="CAJNOC010000026">
    <property type="protein sequence ID" value="CAF0707685.1"/>
    <property type="molecule type" value="Genomic_DNA"/>
</dbReference>
<dbReference type="PANTHER" id="PTHR23306:SF3">
    <property type="entry name" value="TUMOR SUPPRESSOR PROTEIN 101"/>
    <property type="match status" value="1"/>
</dbReference>
<evidence type="ECO:0000256" key="2">
    <source>
        <dbReference type="ARBA" id="ARBA00009594"/>
    </source>
</evidence>
<dbReference type="AlphaFoldDB" id="A0A813LYX1"/>
<proteinExistence type="inferred from homology"/>
<evidence type="ECO:0000313" key="12">
    <source>
        <dbReference type="EMBL" id="CAF0707685.1"/>
    </source>
</evidence>
<gene>
    <name evidence="12" type="ORF">OXX778_LOCUS519</name>
</gene>
<dbReference type="GO" id="GO:0000813">
    <property type="term" value="C:ESCRT I complex"/>
    <property type="evidence" value="ECO:0007669"/>
    <property type="project" value="TreeGrafter"/>
</dbReference>
<dbReference type="GO" id="GO:0043130">
    <property type="term" value="F:ubiquitin binding"/>
    <property type="evidence" value="ECO:0007669"/>
    <property type="project" value="TreeGrafter"/>
</dbReference>
<keyword evidence="4" id="KW-0967">Endosome</keyword>
<evidence type="ECO:0000259" key="11">
    <source>
        <dbReference type="PROSITE" id="PS51322"/>
    </source>
</evidence>
<dbReference type="Pfam" id="PF05743">
    <property type="entry name" value="UEV"/>
    <property type="match status" value="1"/>
</dbReference>
<dbReference type="OrthoDB" id="306304at2759"/>
<dbReference type="InterPro" id="IPR037202">
    <property type="entry name" value="ESCRT_assembly_dom"/>
</dbReference>
<evidence type="ECO:0000256" key="4">
    <source>
        <dbReference type="ARBA" id="ARBA00022753"/>
    </source>
</evidence>
<organism evidence="12 13">
    <name type="scientific">Brachionus calyciflorus</name>
    <dbReference type="NCBI Taxonomy" id="104777"/>
    <lineage>
        <taxon>Eukaryota</taxon>
        <taxon>Metazoa</taxon>
        <taxon>Spiralia</taxon>
        <taxon>Gnathifera</taxon>
        <taxon>Rotifera</taxon>
        <taxon>Eurotatoria</taxon>
        <taxon>Monogononta</taxon>
        <taxon>Pseudotrocha</taxon>
        <taxon>Ploima</taxon>
        <taxon>Brachionidae</taxon>
        <taxon>Brachionus</taxon>
    </lineage>
</organism>
<evidence type="ECO:0000256" key="7">
    <source>
        <dbReference type="PROSITE-ProRule" id="PRU00644"/>
    </source>
</evidence>
<dbReference type="Gene3D" id="6.10.250.370">
    <property type="match status" value="1"/>
</dbReference>
<feature type="domain" description="UEV" evidence="11">
    <location>
        <begin position="4"/>
        <end position="147"/>
    </location>
</feature>
<dbReference type="PROSITE" id="PS51322">
    <property type="entry name" value="UEV"/>
    <property type="match status" value="1"/>
</dbReference>
<dbReference type="PANTHER" id="PTHR23306">
    <property type="entry name" value="TUMOR SUSCEPTIBILITY GENE 101 PROTEIN-RELATED"/>
    <property type="match status" value="1"/>
</dbReference>
<feature type="compositionally biased region" description="Polar residues" evidence="9">
    <location>
        <begin position="221"/>
        <end position="240"/>
    </location>
</feature>
<dbReference type="PROSITE" id="PS51312">
    <property type="entry name" value="SB"/>
    <property type="match status" value="1"/>
</dbReference>
<dbReference type="GO" id="GO:0015031">
    <property type="term" value="P:protein transport"/>
    <property type="evidence" value="ECO:0007669"/>
    <property type="project" value="UniProtKB-UniRule"/>
</dbReference>
<evidence type="ECO:0000256" key="6">
    <source>
        <dbReference type="ARBA" id="ARBA00023054"/>
    </source>
</evidence>
<feature type="region of interest" description="Disordered" evidence="9">
    <location>
        <begin position="221"/>
        <end position="245"/>
    </location>
</feature>
<comment type="similarity">
    <text evidence="2">Belongs to the ubiquitin-conjugating enzyme family. UEV subfamily.</text>
</comment>
<dbReference type="Pfam" id="PF09454">
    <property type="entry name" value="Vps23_core"/>
    <property type="match status" value="1"/>
</dbReference>
<evidence type="ECO:0000256" key="9">
    <source>
        <dbReference type="SAM" id="MobiDB-lite"/>
    </source>
</evidence>
<reference evidence="12" key="1">
    <citation type="submission" date="2021-02" db="EMBL/GenBank/DDBJ databases">
        <authorList>
            <person name="Nowell W R."/>
        </authorList>
    </citation>
    <scope>NUCLEOTIDE SEQUENCE</scope>
    <source>
        <strain evidence="12">Ploen Becks lab</strain>
    </source>
</reference>
<evidence type="ECO:0000256" key="8">
    <source>
        <dbReference type="SAM" id="Coils"/>
    </source>
</evidence>
<name>A0A813LYX1_9BILA</name>
<dbReference type="GO" id="GO:0008333">
    <property type="term" value="P:endosome to lysosome transport"/>
    <property type="evidence" value="ECO:0007669"/>
    <property type="project" value="TreeGrafter"/>
</dbReference>
<evidence type="ECO:0000256" key="5">
    <source>
        <dbReference type="ARBA" id="ARBA00022927"/>
    </source>
</evidence>
<feature type="coiled-coil region" evidence="8">
    <location>
        <begin position="265"/>
        <end position="334"/>
    </location>
</feature>
<comment type="caution">
    <text evidence="12">The sequence shown here is derived from an EMBL/GenBank/DDBJ whole genome shotgun (WGS) entry which is preliminary data.</text>
</comment>
<keyword evidence="3 7" id="KW-0813">Transport</keyword>
<dbReference type="InterPro" id="IPR016135">
    <property type="entry name" value="UBQ-conjugating_enzyme/RWD"/>
</dbReference>
<dbReference type="Proteomes" id="UP000663879">
    <property type="component" value="Unassembled WGS sequence"/>
</dbReference>
<keyword evidence="6 8" id="KW-0175">Coiled coil</keyword>
<feature type="domain" description="SB" evidence="10">
    <location>
        <begin position="347"/>
        <end position="413"/>
    </location>
</feature>
<dbReference type="SUPFAM" id="SSF54495">
    <property type="entry name" value="UBC-like"/>
    <property type="match status" value="1"/>
</dbReference>
<accession>A0A813LYX1</accession>
<sequence>MSISDKNLTDILTKCGYKYKDLTKRDITGALSYFKDLVPKLDKYVYPNGLIKELVCLNGTIPVNFRNAIYNIPIQIFLSDSHPYEAPIAYVRPTPDMSINVSDTVDANGRIGLHCLNEWSYQNSDLYMLLNLMTIKFSEQTPLYSKPNKIAQPPSTYPTMGNYPINNVAPYPTDNFRSSFPVMPSYPSPTTATTTTTPYPTNSNPYYPMPTGQMFSHLKSGSNSNIGSTRPTFNQNTRTTAYPDDTIKPEHYRISLISAVEDKIKKRYKDLCDEKIAEIDSLKRLSSDLEISQNNLNIFIKEAENECLNIKHLTDELKSKKSQFEENIKRMKHRDNANIEDVVVTPAPLYRQILQLYTEEQAIQDLIFYLSEGLSHKTINLENFLKQVRLLSRKQFYLRATIQKAREQAALPN</sequence>
<dbReference type="Gene3D" id="6.10.140.820">
    <property type="match status" value="1"/>
</dbReference>
<dbReference type="SUPFAM" id="SSF140111">
    <property type="entry name" value="Endosomal sorting complex assembly domain"/>
    <property type="match status" value="1"/>
</dbReference>
<dbReference type="InterPro" id="IPR017916">
    <property type="entry name" value="SB_dom"/>
</dbReference>
<dbReference type="Gene3D" id="3.10.110.10">
    <property type="entry name" value="Ubiquitin Conjugating Enzyme"/>
    <property type="match status" value="1"/>
</dbReference>